<gene>
    <name evidence="1" type="ORF">PISMIDRAFT_11318</name>
</gene>
<name>A0A0C9Z194_9AGAM</name>
<evidence type="ECO:0000313" key="1">
    <source>
        <dbReference type="EMBL" id="KIK22851.1"/>
    </source>
</evidence>
<organism evidence="1 2">
    <name type="scientific">Pisolithus microcarpus 441</name>
    <dbReference type="NCBI Taxonomy" id="765257"/>
    <lineage>
        <taxon>Eukaryota</taxon>
        <taxon>Fungi</taxon>
        <taxon>Dikarya</taxon>
        <taxon>Basidiomycota</taxon>
        <taxon>Agaricomycotina</taxon>
        <taxon>Agaricomycetes</taxon>
        <taxon>Agaricomycetidae</taxon>
        <taxon>Boletales</taxon>
        <taxon>Sclerodermatineae</taxon>
        <taxon>Pisolithaceae</taxon>
        <taxon>Pisolithus</taxon>
    </lineage>
</organism>
<dbReference type="OrthoDB" id="2686015at2759"/>
<dbReference type="AlphaFoldDB" id="A0A0C9Z194"/>
<dbReference type="EMBL" id="KN833734">
    <property type="protein sequence ID" value="KIK22851.1"/>
    <property type="molecule type" value="Genomic_DNA"/>
</dbReference>
<accession>A0A0C9Z194</accession>
<protein>
    <submittedName>
        <fullName evidence="1">Unplaced genomic scaffold scaffold_50, whole genome shotgun sequence</fullName>
    </submittedName>
</protein>
<sequence>MAIHVALAKATLVPSYSNYPSTIGDHTLPPPTTVKLIDVLQLAQESSVTLDNCAQQDSKQLFSPSPLAELHDNVIAPICWPFQCTNLLSSDESQHPSWVSLTELEEFKSSDEKHEASKSYICHVVPPPCSSMEAYLLLETAWSDHQISLMRKDLAYEIVHHNTIALQLNCIMLEMAEADLLAADELVGHIQLTIRQSGHSAAVEYVMQESWPHHPQAGKSSIF</sequence>
<reference evidence="1 2" key="1">
    <citation type="submission" date="2014-04" db="EMBL/GenBank/DDBJ databases">
        <authorList>
            <consortium name="DOE Joint Genome Institute"/>
            <person name="Kuo A."/>
            <person name="Kohler A."/>
            <person name="Costa M.D."/>
            <person name="Nagy L.G."/>
            <person name="Floudas D."/>
            <person name="Copeland A."/>
            <person name="Barry K.W."/>
            <person name="Cichocki N."/>
            <person name="Veneault-Fourrey C."/>
            <person name="LaButti K."/>
            <person name="Lindquist E.A."/>
            <person name="Lipzen A."/>
            <person name="Lundell T."/>
            <person name="Morin E."/>
            <person name="Murat C."/>
            <person name="Sun H."/>
            <person name="Tunlid A."/>
            <person name="Henrissat B."/>
            <person name="Grigoriev I.V."/>
            <person name="Hibbett D.S."/>
            <person name="Martin F."/>
            <person name="Nordberg H.P."/>
            <person name="Cantor M.N."/>
            <person name="Hua S.X."/>
        </authorList>
    </citation>
    <scope>NUCLEOTIDE SEQUENCE [LARGE SCALE GENOMIC DNA]</scope>
    <source>
        <strain evidence="1 2">441</strain>
    </source>
</reference>
<reference evidence="2" key="2">
    <citation type="submission" date="2015-01" db="EMBL/GenBank/DDBJ databases">
        <title>Evolutionary Origins and Diversification of the Mycorrhizal Mutualists.</title>
        <authorList>
            <consortium name="DOE Joint Genome Institute"/>
            <consortium name="Mycorrhizal Genomics Consortium"/>
            <person name="Kohler A."/>
            <person name="Kuo A."/>
            <person name="Nagy L.G."/>
            <person name="Floudas D."/>
            <person name="Copeland A."/>
            <person name="Barry K.W."/>
            <person name="Cichocki N."/>
            <person name="Veneault-Fourrey C."/>
            <person name="LaButti K."/>
            <person name="Lindquist E.A."/>
            <person name="Lipzen A."/>
            <person name="Lundell T."/>
            <person name="Morin E."/>
            <person name="Murat C."/>
            <person name="Riley R."/>
            <person name="Ohm R."/>
            <person name="Sun H."/>
            <person name="Tunlid A."/>
            <person name="Henrissat B."/>
            <person name="Grigoriev I.V."/>
            <person name="Hibbett D.S."/>
            <person name="Martin F."/>
        </authorList>
    </citation>
    <scope>NUCLEOTIDE SEQUENCE [LARGE SCALE GENOMIC DNA]</scope>
    <source>
        <strain evidence="2">441</strain>
    </source>
</reference>
<dbReference type="Proteomes" id="UP000054018">
    <property type="component" value="Unassembled WGS sequence"/>
</dbReference>
<evidence type="ECO:0000313" key="2">
    <source>
        <dbReference type="Proteomes" id="UP000054018"/>
    </source>
</evidence>
<keyword evidence="2" id="KW-1185">Reference proteome</keyword>
<proteinExistence type="predicted"/>
<dbReference type="HOGENOM" id="CLU_108138_0_0_1"/>